<reference evidence="8 9" key="1">
    <citation type="submission" date="2023-06" db="EMBL/GenBank/DDBJ databases">
        <title>Cellulomonas sp. MW4 Whole genome sequence.</title>
        <authorList>
            <person name="Park S."/>
        </authorList>
    </citation>
    <scope>NUCLEOTIDE SEQUENCE [LARGE SCALE GENOMIC DNA]</scope>
    <source>
        <strain evidence="8 9">MW4</strain>
    </source>
</reference>
<proteinExistence type="predicted"/>
<evidence type="ECO:0000313" key="8">
    <source>
        <dbReference type="EMBL" id="MDM7856396.1"/>
    </source>
</evidence>
<evidence type="ECO:0000256" key="4">
    <source>
        <dbReference type="ARBA" id="ARBA00022833"/>
    </source>
</evidence>
<keyword evidence="2" id="KW-0479">Metal-binding</keyword>
<evidence type="ECO:0000256" key="1">
    <source>
        <dbReference type="ARBA" id="ARBA00022670"/>
    </source>
</evidence>
<feature type="domain" description="Peptidase M10 metallopeptidase" evidence="7">
    <location>
        <begin position="217"/>
        <end position="270"/>
    </location>
</feature>
<evidence type="ECO:0000256" key="6">
    <source>
        <dbReference type="SAM" id="Phobius"/>
    </source>
</evidence>
<comment type="caution">
    <text evidence="8">The sequence shown here is derived from an EMBL/GenBank/DDBJ whole genome shotgun (WGS) entry which is preliminary data.</text>
</comment>
<evidence type="ECO:0000313" key="9">
    <source>
        <dbReference type="Proteomes" id="UP001529338"/>
    </source>
</evidence>
<evidence type="ECO:0000256" key="5">
    <source>
        <dbReference type="SAM" id="MobiDB-lite"/>
    </source>
</evidence>
<keyword evidence="1" id="KW-0645">Protease</keyword>
<dbReference type="RefSeq" id="WP_289456560.1">
    <property type="nucleotide sequence ID" value="NZ_JAUCGQ010000003.1"/>
</dbReference>
<accession>A0ABT7SJR4</accession>
<sequence>MDARGPSPWPPTAGAAPELPQPRRPVEPPLVRFVTPPRTVRRVPRALVMALVVLLLGGAFALGARWYAAANAFGPAAGHEEARVPLGAPPVESSLDHGPHAFTALQADGTTPVAYDPCRPIHYVVRTAGAPDGADQLLTTAIDRVSAATGLQFVDDGTTTEAPSPKRHAYQPDRYGKRWAPVLVAWSDALETPALEGDVAGLGGSASVHRDGVDVYVTGSVTLDTDEVARLLATPNGQAIALGVVSHELGHLVGLDHVDDPAELMYPSTNLSVTSFAAGDREGLAVLGEGRCTPHL</sequence>
<protein>
    <submittedName>
        <fullName evidence="8">Matrixin family metalloprotease</fullName>
        <ecNumber evidence="8">3.4.24.-</ecNumber>
    </submittedName>
</protein>
<gene>
    <name evidence="8" type="ORF">QRT04_15770</name>
</gene>
<dbReference type="Gene3D" id="3.40.390.10">
    <property type="entry name" value="Collagenase (Catalytic Domain)"/>
    <property type="match status" value="1"/>
</dbReference>
<keyword evidence="6" id="KW-0472">Membrane</keyword>
<dbReference type="InterPro" id="IPR001818">
    <property type="entry name" value="Pept_M10_metallopeptidase"/>
</dbReference>
<evidence type="ECO:0000256" key="3">
    <source>
        <dbReference type="ARBA" id="ARBA00022801"/>
    </source>
</evidence>
<keyword evidence="6" id="KW-1133">Transmembrane helix</keyword>
<dbReference type="GO" id="GO:0008237">
    <property type="term" value="F:metallopeptidase activity"/>
    <property type="evidence" value="ECO:0007669"/>
    <property type="project" value="UniProtKB-KW"/>
</dbReference>
<dbReference type="Proteomes" id="UP001529338">
    <property type="component" value="Unassembled WGS sequence"/>
</dbReference>
<feature type="transmembrane region" description="Helical" evidence="6">
    <location>
        <begin position="46"/>
        <end position="68"/>
    </location>
</feature>
<keyword evidence="9" id="KW-1185">Reference proteome</keyword>
<evidence type="ECO:0000256" key="2">
    <source>
        <dbReference type="ARBA" id="ARBA00022723"/>
    </source>
</evidence>
<dbReference type="Pfam" id="PF00413">
    <property type="entry name" value="Peptidase_M10"/>
    <property type="match status" value="1"/>
</dbReference>
<dbReference type="InterPro" id="IPR024079">
    <property type="entry name" value="MetalloPept_cat_dom_sf"/>
</dbReference>
<feature type="region of interest" description="Disordered" evidence="5">
    <location>
        <begin position="1"/>
        <end position="30"/>
    </location>
</feature>
<keyword evidence="8" id="KW-0482">Metalloprotease</keyword>
<dbReference type="SUPFAM" id="SSF55486">
    <property type="entry name" value="Metalloproteases ('zincins'), catalytic domain"/>
    <property type="match status" value="1"/>
</dbReference>
<keyword evidence="4" id="KW-0862">Zinc</keyword>
<organism evidence="8 9">
    <name type="scientific">Cellulomonas alba</name>
    <dbReference type="NCBI Taxonomy" id="3053467"/>
    <lineage>
        <taxon>Bacteria</taxon>
        <taxon>Bacillati</taxon>
        <taxon>Actinomycetota</taxon>
        <taxon>Actinomycetes</taxon>
        <taxon>Micrococcales</taxon>
        <taxon>Cellulomonadaceae</taxon>
        <taxon>Cellulomonas</taxon>
    </lineage>
</organism>
<keyword evidence="6" id="KW-0812">Transmembrane</keyword>
<dbReference type="EMBL" id="JAUCGQ010000003">
    <property type="protein sequence ID" value="MDM7856396.1"/>
    <property type="molecule type" value="Genomic_DNA"/>
</dbReference>
<keyword evidence="3 8" id="KW-0378">Hydrolase</keyword>
<name>A0ABT7SJR4_9CELL</name>
<dbReference type="EC" id="3.4.24.-" evidence="8"/>
<evidence type="ECO:0000259" key="7">
    <source>
        <dbReference type="Pfam" id="PF00413"/>
    </source>
</evidence>